<dbReference type="RefSeq" id="WP_026822207.1">
    <property type="nucleotide sequence ID" value="NZ_CP038613.1"/>
</dbReference>
<dbReference type="Proteomes" id="UP001177592">
    <property type="component" value="Chromosome"/>
</dbReference>
<dbReference type="Proteomes" id="UP001177595">
    <property type="component" value="Chromosome"/>
</dbReference>
<dbReference type="Proteomes" id="UP000295134">
    <property type="component" value="Chromosome"/>
</dbReference>
<evidence type="ECO:0000313" key="4">
    <source>
        <dbReference type="EMBL" id="QBY43915.1"/>
    </source>
</evidence>
<name>A0A4P7KUW3_9GAMM</name>
<dbReference type="GO" id="GO:0009252">
    <property type="term" value="P:peptidoglycan biosynthetic process"/>
    <property type="evidence" value="ECO:0007669"/>
    <property type="project" value="TreeGrafter"/>
</dbReference>
<dbReference type="KEGG" id="ans:ArsFIN_24870"/>
<dbReference type="Gene3D" id="3.40.50.10610">
    <property type="entry name" value="ABC-type transport auxiliary lipoprotein component"/>
    <property type="match status" value="1"/>
</dbReference>
<evidence type="ECO:0000313" key="9">
    <source>
        <dbReference type="Proteomes" id="UP001177592"/>
    </source>
</evidence>
<dbReference type="GeneID" id="96877524"/>
<evidence type="ECO:0000256" key="1">
    <source>
        <dbReference type="NCBIfam" id="TIGR02722"/>
    </source>
</evidence>
<dbReference type="GO" id="GO:0031241">
    <property type="term" value="C:periplasmic side of cell outer membrane"/>
    <property type="evidence" value="ECO:0007669"/>
    <property type="project" value="TreeGrafter"/>
</dbReference>
<evidence type="ECO:0000313" key="7">
    <source>
        <dbReference type="EMBL" id="WGM04243.1"/>
    </source>
</evidence>
<dbReference type="InterPro" id="IPR014094">
    <property type="entry name" value="LpoB"/>
</dbReference>
<dbReference type="PANTHER" id="PTHR40593">
    <property type="entry name" value="PENICILLIN-BINDING PROTEIN ACTIVATOR LPOB"/>
    <property type="match status" value="1"/>
</dbReference>
<gene>
    <name evidence="4" type="primary">lpoB</name>
    <name evidence="4" type="ORF">ArsFIN_24870</name>
    <name evidence="5" type="ORF">QE207_08685</name>
    <name evidence="6" type="ORF">QE210_10460</name>
    <name evidence="7" type="ORF">QE258_11345</name>
</gene>
<reference evidence="4 8" key="1">
    <citation type="submission" date="2019-03" db="EMBL/GenBank/DDBJ databases">
        <title>Long-read sequencing reveals hyperdense prophage content in a complex bacterial symbiont genome.</title>
        <authorList>
            <person name="Frost C.L."/>
            <person name="Siozios S."/>
            <person name="Nadal-Jimenez P."/>
            <person name="Brockhurst M.A."/>
            <person name="King K.C."/>
            <person name="Darby A.C."/>
            <person name="Hurst G.D.D."/>
        </authorList>
    </citation>
    <scope>NUCLEOTIDE SEQUENCE [LARGE SCALE GENOMIC DNA]</scope>
    <source>
        <strain evidence="4 8">FIN</strain>
    </source>
</reference>
<organism evidence="4 8">
    <name type="scientific">Arsenophonus nasoniae</name>
    <name type="common">son-killer infecting Nasonia vitripennis</name>
    <dbReference type="NCBI Taxonomy" id="638"/>
    <lineage>
        <taxon>Bacteria</taxon>
        <taxon>Pseudomonadati</taxon>
        <taxon>Pseudomonadota</taxon>
        <taxon>Gammaproteobacteria</taxon>
        <taxon>Enterobacterales</taxon>
        <taxon>Morganellaceae</taxon>
        <taxon>Arsenophonus</taxon>
    </lineage>
</organism>
<evidence type="ECO:0000313" key="6">
    <source>
        <dbReference type="EMBL" id="WGM00303.1"/>
    </source>
</evidence>
<dbReference type="GO" id="GO:0030234">
    <property type="term" value="F:enzyme regulator activity"/>
    <property type="evidence" value="ECO:0007669"/>
    <property type="project" value="TreeGrafter"/>
</dbReference>
<dbReference type="EMBL" id="CP123504">
    <property type="protein sequence ID" value="WGM00303.1"/>
    <property type="molecule type" value="Genomic_DNA"/>
</dbReference>
<dbReference type="EMBL" id="CP123498">
    <property type="protein sequence ID" value="WGL96593.1"/>
    <property type="molecule type" value="Genomic_DNA"/>
</dbReference>
<feature type="signal peptide" evidence="3">
    <location>
        <begin position="1"/>
        <end position="22"/>
    </location>
</feature>
<feature type="chain" id="PRO_5044607025" description="Penicillin-binding protein activator LpoB" evidence="3">
    <location>
        <begin position="23"/>
        <end position="191"/>
    </location>
</feature>
<dbReference type="PROSITE" id="PS51257">
    <property type="entry name" value="PROKAR_LIPOPROTEIN"/>
    <property type="match status" value="1"/>
</dbReference>
<dbReference type="EMBL" id="CP038613">
    <property type="protein sequence ID" value="QBY43915.1"/>
    <property type="molecule type" value="Genomic_DNA"/>
</dbReference>
<sequence length="191" mass="20673">MRRIFQLMVVIFLLVGCSSITGKKPAPVITIEPTEPTEQPTTPTSPETVPQLPKVKTVDWSTAVIPLANQLVQAPGVESGKVLLIDSIKNNTNMAIQSMQATDAIIDAVNNQNVFKLVPQDVVANARKALGLSQEDSLVTRSKAIGLARYVQADYVLYSVISGNQQQSEIEMQLMGAQTGEILWSGTNPIE</sequence>
<dbReference type="PANTHER" id="PTHR40593:SF1">
    <property type="entry name" value="PENICILLIN-BINDING PROTEIN ACTIVATOR LPOB"/>
    <property type="match status" value="1"/>
</dbReference>
<accession>A0A4P7KUW3</accession>
<keyword evidence="9" id="KW-1185">Reference proteome</keyword>
<feature type="region of interest" description="Disordered" evidence="2">
    <location>
        <begin position="32"/>
        <end position="51"/>
    </location>
</feature>
<keyword evidence="3" id="KW-0732">Signal</keyword>
<dbReference type="AlphaFoldDB" id="A0A4P7KUW3"/>
<dbReference type="Proteomes" id="UP001177597">
    <property type="component" value="Chromosome"/>
</dbReference>
<evidence type="ECO:0000256" key="3">
    <source>
        <dbReference type="SAM" id="SignalP"/>
    </source>
</evidence>
<proteinExistence type="predicted"/>
<protein>
    <recommendedName>
        <fullName evidence="1">Penicillin-binding protein activator LpoB</fullName>
    </recommendedName>
</protein>
<dbReference type="Pfam" id="PF13036">
    <property type="entry name" value="LpoB"/>
    <property type="match status" value="1"/>
</dbReference>
<dbReference type="NCBIfam" id="TIGR02722">
    <property type="entry name" value="lp"/>
    <property type="match status" value="1"/>
</dbReference>
<evidence type="ECO:0000313" key="8">
    <source>
        <dbReference type="Proteomes" id="UP000295134"/>
    </source>
</evidence>
<evidence type="ECO:0000313" key="5">
    <source>
        <dbReference type="EMBL" id="WGL96593.1"/>
    </source>
</evidence>
<dbReference type="EMBL" id="CP123523">
    <property type="protein sequence ID" value="WGM04243.1"/>
    <property type="molecule type" value="Genomic_DNA"/>
</dbReference>
<reference evidence="5" key="2">
    <citation type="submission" date="2023-04" db="EMBL/GenBank/DDBJ databases">
        <title>Genome dynamics across the evolutionary transition to endosymbiosis.</title>
        <authorList>
            <person name="Siozios S."/>
            <person name="Nadal-Jimenez P."/>
            <person name="Azagi T."/>
            <person name="Sprong H."/>
            <person name="Frost C.L."/>
            <person name="Parratt S.R."/>
            <person name="Taylor G."/>
            <person name="Brettell L."/>
            <person name="Lew K.C."/>
            <person name="Croft L."/>
            <person name="King K.C."/>
            <person name="Brockhurst M.A."/>
            <person name="Hypsa V."/>
            <person name="Novakova E."/>
            <person name="Darby A.C."/>
            <person name="Hurst G.D.D."/>
        </authorList>
    </citation>
    <scope>NUCLEOTIDE SEQUENCE</scope>
    <source>
        <strain evidence="5">AIh</strain>
        <strain evidence="7">ANv_CAN</strain>
        <strain evidence="6">APv</strain>
    </source>
</reference>
<evidence type="ECO:0000256" key="2">
    <source>
        <dbReference type="SAM" id="MobiDB-lite"/>
    </source>
</evidence>